<evidence type="ECO:0000313" key="2">
    <source>
        <dbReference type="Proteomes" id="UP000737018"/>
    </source>
</evidence>
<comment type="caution">
    <text evidence="1">The sequence shown here is derived from an EMBL/GenBank/DDBJ whole genome shotgun (WGS) entry which is preliminary data.</text>
</comment>
<sequence>MVMTRKCTWIQICSQGLGKLAFNSFPSSHKGLKLELWRAGQPSAILQCQKKAQEFQPEIMFLMETRLSRGKGKGILEKCDFFYGWEVPREGFSGGLLLGWMQNQKINIIHSSKNLIHTELVNLRGLLHQASG</sequence>
<keyword evidence="2" id="KW-1185">Reference proteome</keyword>
<gene>
    <name evidence="1" type="ORF">CMV_014797</name>
</gene>
<dbReference type="EMBL" id="JRKL02002092">
    <property type="protein sequence ID" value="KAF3960493.1"/>
    <property type="molecule type" value="Genomic_DNA"/>
</dbReference>
<dbReference type="OrthoDB" id="997988at2759"/>
<protein>
    <submittedName>
        <fullName evidence="1">Uncharacterized protein</fullName>
    </submittedName>
</protein>
<organism evidence="1 2">
    <name type="scientific">Castanea mollissima</name>
    <name type="common">Chinese chestnut</name>
    <dbReference type="NCBI Taxonomy" id="60419"/>
    <lineage>
        <taxon>Eukaryota</taxon>
        <taxon>Viridiplantae</taxon>
        <taxon>Streptophyta</taxon>
        <taxon>Embryophyta</taxon>
        <taxon>Tracheophyta</taxon>
        <taxon>Spermatophyta</taxon>
        <taxon>Magnoliopsida</taxon>
        <taxon>eudicotyledons</taxon>
        <taxon>Gunneridae</taxon>
        <taxon>Pentapetalae</taxon>
        <taxon>rosids</taxon>
        <taxon>fabids</taxon>
        <taxon>Fagales</taxon>
        <taxon>Fagaceae</taxon>
        <taxon>Castanea</taxon>
    </lineage>
</organism>
<evidence type="ECO:0000313" key="1">
    <source>
        <dbReference type="EMBL" id="KAF3960493.1"/>
    </source>
</evidence>
<proteinExistence type="predicted"/>
<dbReference type="AlphaFoldDB" id="A0A8J4VGP7"/>
<dbReference type="Proteomes" id="UP000737018">
    <property type="component" value="Unassembled WGS sequence"/>
</dbReference>
<reference evidence="1" key="1">
    <citation type="submission" date="2020-03" db="EMBL/GenBank/DDBJ databases">
        <title>Castanea mollissima Vanexum genome sequencing.</title>
        <authorList>
            <person name="Staton M."/>
        </authorList>
    </citation>
    <scope>NUCLEOTIDE SEQUENCE</scope>
    <source>
        <tissue evidence="1">Leaf</tissue>
    </source>
</reference>
<accession>A0A8J4VGP7</accession>
<name>A0A8J4VGP7_9ROSI</name>